<proteinExistence type="predicted"/>
<organism evidence="1 2">
    <name type="scientific">Mycena maculata</name>
    <dbReference type="NCBI Taxonomy" id="230809"/>
    <lineage>
        <taxon>Eukaryota</taxon>
        <taxon>Fungi</taxon>
        <taxon>Dikarya</taxon>
        <taxon>Basidiomycota</taxon>
        <taxon>Agaricomycotina</taxon>
        <taxon>Agaricomycetes</taxon>
        <taxon>Agaricomycetidae</taxon>
        <taxon>Agaricales</taxon>
        <taxon>Marasmiineae</taxon>
        <taxon>Mycenaceae</taxon>
        <taxon>Mycena</taxon>
    </lineage>
</organism>
<dbReference type="Proteomes" id="UP001215280">
    <property type="component" value="Unassembled WGS sequence"/>
</dbReference>
<name>A0AAD7I9M0_9AGAR</name>
<gene>
    <name evidence="1" type="ORF">DFH07DRAFT_966254</name>
</gene>
<protein>
    <submittedName>
        <fullName evidence="1">Uncharacterized protein</fullName>
    </submittedName>
</protein>
<keyword evidence="2" id="KW-1185">Reference proteome</keyword>
<dbReference type="EMBL" id="JARJLG010000140">
    <property type="protein sequence ID" value="KAJ7737851.1"/>
    <property type="molecule type" value="Genomic_DNA"/>
</dbReference>
<sequence>MGDFDGAHGAVMADQRSGRPRLVVGLTRMAQEIAGTVALFLRNAARPVAVRRANGA</sequence>
<dbReference type="AlphaFoldDB" id="A0AAD7I9M0"/>
<accession>A0AAD7I9M0</accession>
<evidence type="ECO:0000313" key="1">
    <source>
        <dbReference type="EMBL" id="KAJ7737851.1"/>
    </source>
</evidence>
<evidence type="ECO:0000313" key="2">
    <source>
        <dbReference type="Proteomes" id="UP001215280"/>
    </source>
</evidence>
<reference evidence="1" key="1">
    <citation type="submission" date="2023-03" db="EMBL/GenBank/DDBJ databases">
        <title>Massive genome expansion in bonnet fungi (Mycena s.s.) driven by repeated elements and novel gene families across ecological guilds.</title>
        <authorList>
            <consortium name="Lawrence Berkeley National Laboratory"/>
            <person name="Harder C.B."/>
            <person name="Miyauchi S."/>
            <person name="Viragh M."/>
            <person name="Kuo A."/>
            <person name="Thoen E."/>
            <person name="Andreopoulos B."/>
            <person name="Lu D."/>
            <person name="Skrede I."/>
            <person name="Drula E."/>
            <person name="Henrissat B."/>
            <person name="Morin E."/>
            <person name="Kohler A."/>
            <person name="Barry K."/>
            <person name="LaButti K."/>
            <person name="Morin E."/>
            <person name="Salamov A."/>
            <person name="Lipzen A."/>
            <person name="Mereny Z."/>
            <person name="Hegedus B."/>
            <person name="Baldrian P."/>
            <person name="Stursova M."/>
            <person name="Weitz H."/>
            <person name="Taylor A."/>
            <person name="Grigoriev I.V."/>
            <person name="Nagy L.G."/>
            <person name="Martin F."/>
            <person name="Kauserud H."/>
        </authorList>
    </citation>
    <scope>NUCLEOTIDE SEQUENCE</scope>
    <source>
        <strain evidence="1">CBHHK188m</strain>
    </source>
</reference>
<comment type="caution">
    <text evidence="1">The sequence shown here is derived from an EMBL/GenBank/DDBJ whole genome shotgun (WGS) entry which is preliminary data.</text>
</comment>